<organism evidence="1 2">
    <name type="scientific">Microbispora amethystogenes</name>
    <dbReference type="NCBI Taxonomy" id="1427754"/>
    <lineage>
        <taxon>Bacteria</taxon>
        <taxon>Bacillati</taxon>
        <taxon>Actinomycetota</taxon>
        <taxon>Actinomycetes</taxon>
        <taxon>Streptosporangiales</taxon>
        <taxon>Streptosporangiaceae</taxon>
        <taxon>Microbispora</taxon>
    </lineage>
</organism>
<dbReference type="Proteomes" id="UP000651728">
    <property type="component" value="Unassembled WGS sequence"/>
</dbReference>
<proteinExistence type="predicted"/>
<evidence type="ECO:0000313" key="2">
    <source>
        <dbReference type="Proteomes" id="UP000651728"/>
    </source>
</evidence>
<name>A0ABQ4FEL2_9ACTN</name>
<accession>A0ABQ4FEL2</accession>
<reference evidence="1 2" key="1">
    <citation type="submission" date="2021-01" db="EMBL/GenBank/DDBJ databases">
        <title>Whole genome shotgun sequence of Microbispora amethystogenes NBRC 101907.</title>
        <authorList>
            <person name="Komaki H."/>
            <person name="Tamura T."/>
        </authorList>
    </citation>
    <scope>NUCLEOTIDE SEQUENCE [LARGE SCALE GENOMIC DNA]</scope>
    <source>
        <strain evidence="1 2">NBRC 101907</strain>
    </source>
</reference>
<evidence type="ECO:0000313" key="1">
    <source>
        <dbReference type="EMBL" id="GIH33253.1"/>
    </source>
</evidence>
<comment type="caution">
    <text evidence="1">The sequence shown here is derived from an EMBL/GenBank/DDBJ whole genome shotgun (WGS) entry which is preliminary data.</text>
</comment>
<protein>
    <recommendedName>
        <fullName evidence="3">ANTAR domain-containing protein</fullName>
    </recommendedName>
</protein>
<keyword evidence="2" id="KW-1185">Reference proteome</keyword>
<gene>
    <name evidence="1" type="ORF">Mam01_34170</name>
</gene>
<dbReference type="EMBL" id="BOOB01000023">
    <property type="protein sequence ID" value="GIH33253.1"/>
    <property type="molecule type" value="Genomic_DNA"/>
</dbReference>
<evidence type="ECO:0008006" key="3">
    <source>
        <dbReference type="Google" id="ProtNLM"/>
    </source>
</evidence>
<sequence length="108" mass="11501">MTASTRTCEPRRGDSSTDRGYRTEWSAYVTGRGSAAALDEARAVAVAAVGVYMLDLADLIQQARGDDATTMRAMAGLLQAKARISPAELVAQADLTERLARVEEVDAP</sequence>